<evidence type="ECO:0000313" key="3">
    <source>
        <dbReference type="WBParaSite" id="PEQ_0001233501-mRNA-1"/>
    </source>
</evidence>
<reference evidence="3" key="1">
    <citation type="submission" date="2022-11" db="UniProtKB">
        <authorList>
            <consortium name="WormBaseParasite"/>
        </authorList>
    </citation>
    <scope>IDENTIFICATION</scope>
</reference>
<dbReference type="WBParaSite" id="PEQ_0001233501-mRNA-1">
    <property type="protein sequence ID" value="PEQ_0001233501-mRNA-1"/>
    <property type="gene ID" value="PEQ_0001233501"/>
</dbReference>
<dbReference type="Proteomes" id="UP000887564">
    <property type="component" value="Unplaced"/>
</dbReference>
<evidence type="ECO:0000259" key="1">
    <source>
        <dbReference type="Pfam" id="PF07780"/>
    </source>
</evidence>
<sequence length="154" mass="18110">MKQGTSFLESKKRRLAPELLALGEQLIYSSKTRRDLEDWAYTNNDVGLPDWFVEDEKKHYRKELPVTKVRFASYSVIEAKARKRRRVAMKLQRAKKKAEGIVENESMEHAEKLREMKKIYRKAALKEKKEVTYQVMTKGKRGKLSRPSGLYKVC</sequence>
<dbReference type="InterPro" id="IPR012920">
    <property type="entry name" value="rRNA_MeTfrase_SPB1-like_C"/>
</dbReference>
<organism evidence="2 3">
    <name type="scientific">Parascaris equorum</name>
    <name type="common">Equine roundworm</name>
    <dbReference type="NCBI Taxonomy" id="6256"/>
    <lineage>
        <taxon>Eukaryota</taxon>
        <taxon>Metazoa</taxon>
        <taxon>Ecdysozoa</taxon>
        <taxon>Nematoda</taxon>
        <taxon>Chromadorea</taxon>
        <taxon>Rhabditida</taxon>
        <taxon>Spirurina</taxon>
        <taxon>Ascaridomorpha</taxon>
        <taxon>Ascaridoidea</taxon>
        <taxon>Ascarididae</taxon>
        <taxon>Parascaris</taxon>
    </lineage>
</organism>
<name>A0A914S0P4_PAREQ</name>
<evidence type="ECO:0000313" key="2">
    <source>
        <dbReference type="Proteomes" id="UP000887564"/>
    </source>
</evidence>
<dbReference type="GO" id="GO:0008168">
    <property type="term" value="F:methyltransferase activity"/>
    <property type="evidence" value="ECO:0007669"/>
    <property type="project" value="InterPro"/>
</dbReference>
<dbReference type="GO" id="GO:0006364">
    <property type="term" value="P:rRNA processing"/>
    <property type="evidence" value="ECO:0007669"/>
    <property type="project" value="InterPro"/>
</dbReference>
<accession>A0A914S0P4</accession>
<dbReference type="AlphaFoldDB" id="A0A914S0P4"/>
<dbReference type="GO" id="GO:0005634">
    <property type="term" value="C:nucleus"/>
    <property type="evidence" value="ECO:0007669"/>
    <property type="project" value="InterPro"/>
</dbReference>
<protein>
    <submittedName>
        <fullName evidence="3">Ribosomal RNA methyltransferase SPB1-like C-terminal domain-containing protein</fullName>
    </submittedName>
</protein>
<keyword evidence="2" id="KW-1185">Reference proteome</keyword>
<feature type="domain" description="Ribosomal RNA methyltransferase SPB1-like C-terminal" evidence="1">
    <location>
        <begin position="9"/>
        <end position="150"/>
    </location>
</feature>
<proteinExistence type="predicted"/>
<dbReference type="Pfam" id="PF07780">
    <property type="entry name" value="Spb1_C"/>
    <property type="match status" value="1"/>
</dbReference>